<protein>
    <submittedName>
        <fullName evidence="2">Uncharacterized protein</fullName>
    </submittedName>
</protein>
<feature type="compositionally biased region" description="Gly residues" evidence="1">
    <location>
        <begin position="245"/>
        <end position="260"/>
    </location>
</feature>
<dbReference type="Proteomes" id="UP001259347">
    <property type="component" value="Unassembled WGS sequence"/>
</dbReference>
<sequence>MDIDDGMKAREGGWDAFGVPRRTIVKGAAWSIPIIATAVALPGASASSGCQTVTFEAPALDPTSPEGVTTTFIVPAGVTKLGFAVAGGGGGGGSDPLVNGTGDNINPFREGGSGGLVTGEMSVTPGQALTLIVGQGGELPITTDEGTKLGGRGYGNGGDALRVATNPPATTLTGTITGGSGGGGSAILVGNVPLIVSGGGGGAGSKIVRRQDPVPWTATGGAGGAANSDSEDYTLTFPPNFSATGTGGGGAVGATPGAGGAVPPTPSPYQPGFPLRGGSAGSGRNGANGNPVQALGEAGGQVFLNFSASSGGGGGGYAGGGSGGAVASAHWTGAPPAEVIGVVGGPGGGGSNYVAAGFGGVTVLESTQGLAANGGEQNTVRPAGWITLSYQLCV</sequence>
<proteinExistence type="predicted"/>
<comment type="caution">
    <text evidence="2">The sequence shown here is derived from an EMBL/GenBank/DDBJ whole genome shotgun (WGS) entry which is preliminary data.</text>
</comment>
<accession>A0ABU1SEU3</accession>
<dbReference type="EMBL" id="JAVDUM010000012">
    <property type="protein sequence ID" value="MDR6868130.1"/>
    <property type="molecule type" value="Genomic_DNA"/>
</dbReference>
<feature type="region of interest" description="Disordered" evidence="1">
    <location>
        <begin position="216"/>
        <end position="291"/>
    </location>
</feature>
<gene>
    <name evidence="2" type="ORF">J2Y69_002741</name>
</gene>
<evidence type="ECO:0000256" key="1">
    <source>
        <dbReference type="SAM" id="MobiDB-lite"/>
    </source>
</evidence>
<reference evidence="2 3" key="1">
    <citation type="submission" date="2023-07" db="EMBL/GenBank/DDBJ databases">
        <title>Sorghum-associated microbial communities from plants grown in Nebraska, USA.</title>
        <authorList>
            <person name="Schachtman D."/>
        </authorList>
    </citation>
    <scope>NUCLEOTIDE SEQUENCE [LARGE SCALE GENOMIC DNA]</scope>
    <source>
        <strain evidence="2 3">2980</strain>
    </source>
</reference>
<organism evidence="2 3">
    <name type="scientific">Microbacterium resistens</name>
    <dbReference type="NCBI Taxonomy" id="156977"/>
    <lineage>
        <taxon>Bacteria</taxon>
        <taxon>Bacillati</taxon>
        <taxon>Actinomycetota</taxon>
        <taxon>Actinomycetes</taxon>
        <taxon>Micrococcales</taxon>
        <taxon>Microbacteriaceae</taxon>
        <taxon>Microbacterium</taxon>
    </lineage>
</organism>
<keyword evidence="3" id="KW-1185">Reference proteome</keyword>
<evidence type="ECO:0000313" key="2">
    <source>
        <dbReference type="EMBL" id="MDR6868130.1"/>
    </source>
</evidence>
<dbReference type="RefSeq" id="WP_310021644.1">
    <property type="nucleotide sequence ID" value="NZ_JAVDUM010000012.1"/>
</dbReference>
<name>A0ABU1SEU3_9MICO</name>
<evidence type="ECO:0000313" key="3">
    <source>
        <dbReference type="Proteomes" id="UP001259347"/>
    </source>
</evidence>